<accession>A0A1L7CX13</accession>
<protein>
    <submittedName>
        <fullName evidence="2">Uncharacterized protein</fullName>
    </submittedName>
</protein>
<feature type="transmembrane region" description="Helical" evidence="1">
    <location>
        <begin position="20"/>
        <end position="41"/>
    </location>
</feature>
<feature type="transmembrane region" description="Helical" evidence="1">
    <location>
        <begin position="47"/>
        <end position="71"/>
    </location>
</feature>
<proteinExistence type="predicted"/>
<gene>
    <name evidence="2" type="ORF">CSPHI_03905</name>
</gene>
<dbReference type="KEGG" id="csph:CSPHI_03905"/>
<dbReference type="EMBL" id="CP009248">
    <property type="protein sequence ID" value="APT90347.1"/>
    <property type="molecule type" value="Genomic_DNA"/>
</dbReference>
<reference evidence="2 3" key="1">
    <citation type="submission" date="2014-08" db="EMBL/GenBank/DDBJ databases">
        <title>Complete genome sequence of Corynebacterium sphenisci CECT 5990(T) (=DSM 44792(T)), isolated from healthy wild penguins.</title>
        <authorList>
            <person name="Ruckert C."/>
            <person name="Albersmeier A."/>
            <person name="Winkler A."/>
            <person name="Kalinowski J."/>
        </authorList>
    </citation>
    <scope>NUCLEOTIDE SEQUENCE [LARGE SCALE GENOMIC DNA]</scope>
    <source>
        <strain evidence="2 3">DSM 44792</strain>
    </source>
</reference>
<dbReference type="Proteomes" id="UP000185469">
    <property type="component" value="Chromosome"/>
</dbReference>
<dbReference type="OrthoDB" id="9978883at2"/>
<dbReference type="AlphaFoldDB" id="A0A1L7CX13"/>
<evidence type="ECO:0000313" key="2">
    <source>
        <dbReference type="EMBL" id="APT90347.1"/>
    </source>
</evidence>
<dbReference type="RefSeq" id="WP_075691577.1">
    <property type="nucleotide sequence ID" value="NZ_CP009248.1"/>
</dbReference>
<keyword evidence="1" id="KW-0812">Transmembrane</keyword>
<sequence length="89" mass="8763">MNEDQGPAVAGDATTASASYSVRAVAGLVIIAVFGGLPAVIDGPPPWAAVLGVLGVVVGGVMLIIALNGALKERQRAPRPDPAPPADPA</sequence>
<keyword evidence="3" id="KW-1185">Reference proteome</keyword>
<keyword evidence="1" id="KW-0472">Membrane</keyword>
<keyword evidence="1" id="KW-1133">Transmembrane helix</keyword>
<name>A0A1L7CX13_9CORY</name>
<evidence type="ECO:0000256" key="1">
    <source>
        <dbReference type="SAM" id="Phobius"/>
    </source>
</evidence>
<organism evidence="2 3">
    <name type="scientific">Corynebacterium sphenisci DSM 44792</name>
    <dbReference type="NCBI Taxonomy" id="1437874"/>
    <lineage>
        <taxon>Bacteria</taxon>
        <taxon>Bacillati</taxon>
        <taxon>Actinomycetota</taxon>
        <taxon>Actinomycetes</taxon>
        <taxon>Mycobacteriales</taxon>
        <taxon>Corynebacteriaceae</taxon>
        <taxon>Corynebacterium</taxon>
    </lineage>
</organism>
<evidence type="ECO:0000313" key="3">
    <source>
        <dbReference type="Proteomes" id="UP000185469"/>
    </source>
</evidence>